<keyword evidence="2" id="KW-0456">Lyase</keyword>
<dbReference type="InterPro" id="IPR011217">
    <property type="entry name" value="Vgb_bact"/>
</dbReference>
<dbReference type="InterPro" id="IPR006311">
    <property type="entry name" value="TAT_signal"/>
</dbReference>
<evidence type="ECO:0000256" key="2">
    <source>
        <dbReference type="PIRNR" id="PIRNR026412"/>
    </source>
</evidence>
<comment type="function">
    <text evidence="2">Inactivates the type B streptogramin antibiotics by linearizing the lactone ring at the ester linkage, generating a free phenylglycine carboxylate and converting the threonyl moiety into 2-amino-butenoic acid.</text>
</comment>
<dbReference type="PIRSF" id="PIRSF026412">
    <property type="entry name" value="Streptogrm_lyase"/>
    <property type="match status" value="1"/>
</dbReference>
<dbReference type="PANTHER" id="PTHR40274">
    <property type="entry name" value="VIRGINIAMYCIN B LYASE"/>
    <property type="match status" value="1"/>
</dbReference>
<name>A0ABS6H646_9PROT</name>
<sequence length="343" mass="37757">MREDAMRRRDLLTLAGATLAAPALLQTRPAEASTPVPPGYRVTWFDAKAPGVTERVGSRDITAVGDGSFWFCGQRNGTLNRLDPRSGAIREVKLGPGARPHGVITGPDGAAWVTEGGQNAIARVDPADHRVQLWKLPERFANGNLNTGVFDSHGTYWFTGQNGIYGRFQPASEKLDVWEAPRGRGPYGITRTPQGTIWYVSLAGNHLAQIEDLETARVRIVEPPTPNQGARRVWTDSQGRLWISEWNSGNVSMHDPRDGSWRAWRLPGERPRAYSVYVDPSDKVWLTDFPANAIVRFDPATETFLSFPSDRPGANVRQMDGVAGAAWGGESGTDRIVRIEYGL</sequence>
<comment type="caution">
    <text evidence="3">The sequence shown here is derived from an EMBL/GenBank/DDBJ whole genome shotgun (WGS) entry which is preliminary data.</text>
</comment>
<keyword evidence="2" id="KW-0460">Magnesium</keyword>
<dbReference type="InterPro" id="IPR051344">
    <property type="entry name" value="Vgb"/>
</dbReference>
<comment type="cofactor">
    <cofactor evidence="2">
        <name>Mg(2+)</name>
        <dbReference type="ChEBI" id="CHEBI:18420"/>
    </cofactor>
</comment>
<dbReference type="EC" id="4.2.99.-" evidence="2"/>
<organism evidence="3 4">
    <name type="scientific">Falsiroseomonas oleicola</name>
    <dbReference type="NCBI Taxonomy" id="2801474"/>
    <lineage>
        <taxon>Bacteria</taxon>
        <taxon>Pseudomonadati</taxon>
        <taxon>Pseudomonadota</taxon>
        <taxon>Alphaproteobacteria</taxon>
        <taxon>Acetobacterales</taxon>
        <taxon>Roseomonadaceae</taxon>
        <taxon>Falsiroseomonas</taxon>
    </lineage>
</organism>
<keyword evidence="2" id="KW-0046">Antibiotic resistance</keyword>
<proteinExistence type="inferred from homology"/>
<keyword evidence="1 2" id="KW-0479">Metal-binding</keyword>
<dbReference type="Proteomes" id="UP000689967">
    <property type="component" value="Unassembled WGS sequence"/>
</dbReference>
<dbReference type="PROSITE" id="PS51318">
    <property type="entry name" value="TAT"/>
    <property type="match status" value="1"/>
</dbReference>
<evidence type="ECO:0000313" key="3">
    <source>
        <dbReference type="EMBL" id="MBU8544158.1"/>
    </source>
</evidence>
<evidence type="ECO:0000313" key="4">
    <source>
        <dbReference type="Proteomes" id="UP000689967"/>
    </source>
</evidence>
<dbReference type="Pfam" id="PF24684">
    <property type="entry name" value="Vgb_lyase"/>
    <property type="match status" value="1"/>
</dbReference>
<dbReference type="EMBL" id="JAERQM010000002">
    <property type="protein sequence ID" value="MBU8544158.1"/>
    <property type="molecule type" value="Genomic_DNA"/>
</dbReference>
<keyword evidence="4" id="KW-1185">Reference proteome</keyword>
<comment type="similarity">
    <text evidence="2">Belongs to the Vgb family.</text>
</comment>
<gene>
    <name evidence="3" type="ORF">JJQ90_10600</name>
</gene>
<reference evidence="3 4" key="1">
    <citation type="submission" date="2021-01" db="EMBL/GenBank/DDBJ databases">
        <title>Roseomonas sp. nov, a bacterium isolated from an oil production mixture in Yumen Oilfield.</title>
        <authorList>
            <person name="Wu D."/>
        </authorList>
    </citation>
    <scope>NUCLEOTIDE SEQUENCE [LARGE SCALE GENOMIC DNA]</scope>
    <source>
        <strain evidence="3 4">ROY-5-3</strain>
    </source>
</reference>
<protein>
    <recommendedName>
        <fullName evidence="2">Virginiamycin B lyase</fullName>
        <ecNumber evidence="2">4.2.99.-</ecNumber>
    </recommendedName>
    <alternativeName>
        <fullName evidence="2">Streptogramin B lyase</fullName>
    </alternativeName>
</protein>
<comment type="subunit">
    <text evidence="2">Monomer.</text>
</comment>
<dbReference type="PANTHER" id="PTHR40274:SF3">
    <property type="entry name" value="VIRGINIAMYCIN B LYASE"/>
    <property type="match status" value="1"/>
</dbReference>
<evidence type="ECO:0000256" key="1">
    <source>
        <dbReference type="ARBA" id="ARBA00022723"/>
    </source>
</evidence>
<accession>A0ABS6H646</accession>